<protein>
    <recommendedName>
        <fullName evidence="7">HTH myb-type domain-containing protein</fullName>
    </recommendedName>
</protein>
<feature type="compositionally biased region" description="Polar residues" evidence="6">
    <location>
        <begin position="59"/>
        <end position="78"/>
    </location>
</feature>
<evidence type="ECO:0000256" key="1">
    <source>
        <dbReference type="ARBA" id="ARBA00004123"/>
    </source>
</evidence>
<keyword evidence="3" id="KW-0238">DNA-binding</keyword>
<evidence type="ECO:0000256" key="2">
    <source>
        <dbReference type="ARBA" id="ARBA00023015"/>
    </source>
</evidence>
<gene>
    <name evidence="8" type="ORF">I3842_15G003900</name>
</gene>
<keyword evidence="4" id="KW-0804">Transcription</keyword>
<dbReference type="GO" id="GO:0003677">
    <property type="term" value="F:DNA binding"/>
    <property type="evidence" value="ECO:0007669"/>
    <property type="project" value="UniProtKB-KW"/>
</dbReference>
<proteinExistence type="predicted"/>
<feature type="compositionally biased region" description="Basic and acidic residues" evidence="6">
    <location>
        <begin position="203"/>
        <end position="214"/>
    </location>
</feature>
<dbReference type="PROSITE" id="PS51294">
    <property type="entry name" value="HTH_MYB"/>
    <property type="match status" value="1"/>
</dbReference>
<dbReference type="NCBIfam" id="TIGR01557">
    <property type="entry name" value="myb_SHAQKYF"/>
    <property type="match status" value="1"/>
</dbReference>
<dbReference type="InterPro" id="IPR006447">
    <property type="entry name" value="Myb_dom_plants"/>
</dbReference>
<dbReference type="Proteomes" id="UP000811246">
    <property type="component" value="Chromosome 15"/>
</dbReference>
<keyword evidence="2" id="KW-0805">Transcription regulation</keyword>
<evidence type="ECO:0000313" key="8">
    <source>
        <dbReference type="EMBL" id="KAG6673692.1"/>
    </source>
</evidence>
<dbReference type="Pfam" id="PF26575">
    <property type="entry name" value="HHO5_N"/>
    <property type="match status" value="1"/>
</dbReference>
<dbReference type="PANTHER" id="PTHR31003">
    <property type="entry name" value="MYB FAMILY TRANSCRIPTION FACTOR"/>
    <property type="match status" value="1"/>
</dbReference>
<evidence type="ECO:0000313" key="9">
    <source>
        <dbReference type="Proteomes" id="UP000811246"/>
    </source>
</evidence>
<feature type="region of interest" description="Disordered" evidence="6">
    <location>
        <begin position="59"/>
        <end position="80"/>
    </location>
</feature>
<name>A0A922D1H7_CARIL</name>
<comment type="caution">
    <text evidence="8">The sequence shown here is derived from an EMBL/GenBank/DDBJ whole genome shotgun (WGS) entry which is preliminary data.</text>
</comment>
<evidence type="ECO:0000259" key="7">
    <source>
        <dbReference type="PROSITE" id="PS51294"/>
    </source>
</evidence>
<evidence type="ECO:0000256" key="4">
    <source>
        <dbReference type="ARBA" id="ARBA00023163"/>
    </source>
</evidence>
<comment type="subcellular location">
    <subcellularLocation>
        <location evidence="1">Nucleus</location>
    </subcellularLocation>
</comment>
<feature type="region of interest" description="Disordered" evidence="6">
    <location>
        <begin position="153"/>
        <end position="224"/>
    </location>
</feature>
<feature type="compositionally biased region" description="Basic and acidic residues" evidence="6">
    <location>
        <begin position="110"/>
        <end position="119"/>
    </location>
</feature>
<organism evidence="8 9">
    <name type="scientific">Carya illinoinensis</name>
    <name type="common">Pecan</name>
    <dbReference type="NCBI Taxonomy" id="32201"/>
    <lineage>
        <taxon>Eukaryota</taxon>
        <taxon>Viridiplantae</taxon>
        <taxon>Streptophyta</taxon>
        <taxon>Embryophyta</taxon>
        <taxon>Tracheophyta</taxon>
        <taxon>Spermatophyta</taxon>
        <taxon>Magnoliopsida</taxon>
        <taxon>eudicotyledons</taxon>
        <taxon>Gunneridae</taxon>
        <taxon>Pentapetalae</taxon>
        <taxon>rosids</taxon>
        <taxon>fabids</taxon>
        <taxon>Fagales</taxon>
        <taxon>Juglandaceae</taxon>
        <taxon>Carya</taxon>
    </lineage>
</organism>
<dbReference type="PANTHER" id="PTHR31003:SF16">
    <property type="entry name" value="TRANSCRIPTION FACTOR HHO2"/>
    <property type="match status" value="1"/>
</dbReference>
<evidence type="ECO:0000256" key="5">
    <source>
        <dbReference type="ARBA" id="ARBA00023242"/>
    </source>
</evidence>
<dbReference type="InterPro" id="IPR001005">
    <property type="entry name" value="SANT/Myb"/>
</dbReference>
<evidence type="ECO:0000256" key="6">
    <source>
        <dbReference type="SAM" id="MobiDB-lite"/>
    </source>
</evidence>
<dbReference type="InterPro" id="IPR044787">
    <property type="entry name" value="HHO5-like"/>
</dbReference>
<keyword evidence="5" id="KW-0539">Nucleus</keyword>
<reference evidence="8" key="1">
    <citation type="submission" date="2021-01" db="EMBL/GenBank/DDBJ databases">
        <authorList>
            <person name="Lovell J.T."/>
            <person name="Bentley N."/>
            <person name="Bhattarai G."/>
            <person name="Jenkins J.W."/>
            <person name="Sreedasyam A."/>
            <person name="Alarcon Y."/>
            <person name="Bock C."/>
            <person name="Boston L."/>
            <person name="Carlson J."/>
            <person name="Cervantes K."/>
            <person name="Clermont K."/>
            <person name="Krom N."/>
            <person name="Kubenka K."/>
            <person name="Mamidi S."/>
            <person name="Mattison C."/>
            <person name="Monteros M."/>
            <person name="Pisani C."/>
            <person name="Plott C."/>
            <person name="Rajasekar S."/>
            <person name="Rhein H.S."/>
            <person name="Rohla C."/>
            <person name="Song M."/>
            <person name="Hilaire R.S."/>
            <person name="Shu S."/>
            <person name="Wells L."/>
            <person name="Wang X."/>
            <person name="Webber J."/>
            <person name="Heerema R.J."/>
            <person name="Klein P."/>
            <person name="Conner P."/>
            <person name="Grauke L."/>
            <person name="Grimwood J."/>
            <person name="Schmutz J."/>
            <person name="Randall J.J."/>
        </authorList>
    </citation>
    <scope>NUCLEOTIDE SEQUENCE</scope>
    <source>
        <tissue evidence="8">Leaf</tissue>
    </source>
</reference>
<dbReference type="Pfam" id="PF00249">
    <property type="entry name" value="Myb_DNA-binding"/>
    <property type="match status" value="1"/>
</dbReference>
<accession>A0A922D1H7</accession>
<evidence type="ECO:0000256" key="3">
    <source>
        <dbReference type="ARBA" id="ARBA00023125"/>
    </source>
</evidence>
<dbReference type="InterPro" id="IPR017930">
    <property type="entry name" value="Myb_dom"/>
</dbReference>
<dbReference type="AlphaFoldDB" id="A0A922D1H7"/>
<feature type="region of interest" description="Disordered" evidence="6">
    <location>
        <begin position="92"/>
        <end position="119"/>
    </location>
</feature>
<dbReference type="GO" id="GO:0005634">
    <property type="term" value="C:nucleus"/>
    <property type="evidence" value="ECO:0007669"/>
    <property type="project" value="UniProtKB-SubCell"/>
</dbReference>
<dbReference type="GO" id="GO:0003700">
    <property type="term" value="F:DNA-binding transcription factor activity"/>
    <property type="evidence" value="ECO:0007669"/>
    <property type="project" value="InterPro"/>
</dbReference>
<sequence>MDYYPEKMQHHGGLGFREYVKALEEERRKIQVFQRELPLCLELVTQAIEACRQQYSGTTTENNLHGQSESSEQTTSNDVPPVFEEFFPIKRSASSDDEEEEHQSHKTKKEKVISNDSKKKSDWLSSVQLWNNPTSDPQPKEDVPRKATVMEVKRNGGGGGAFQPFQREKSVAAPSPPAPEPEPVAALATTSWSAETATGGGGENDRREQKEGQAQRKQRRNWSPELHRRFLHALQQLGGSQVATPKQIRELMKVDGLTNDEVKSHLQEIQHLRETTHRFVLLVKFKIQKLHTPHNISY</sequence>
<dbReference type="InterPro" id="IPR058673">
    <property type="entry name" value="HHO5-like_N"/>
</dbReference>
<feature type="domain" description="HTH myb-type" evidence="7">
    <location>
        <begin position="214"/>
        <end position="274"/>
    </location>
</feature>
<dbReference type="EMBL" id="CM031839">
    <property type="protein sequence ID" value="KAG6673692.1"/>
    <property type="molecule type" value="Genomic_DNA"/>
</dbReference>